<accession>A0A1G2M918</accession>
<protein>
    <submittedName>
        <fullName evidence="1">Uncharacterized protein</fullName>
    </submittedName>
</protein>
<gene>
    <name evidence="1" type="ORF">A2849_01350</name>
</gene>
<organism evidence="1 2">
    <name type="scientific">Candidatus Taylorbacteria bacterium RIFCSPHIGHO2_01_FULL_51_15</name>
    <dbReference type="NCBI Taxonomy" id="1802304"/>
    <lineage>
        <taxon>Bacteria</taxon>
        <taxon>Candidatus Tayloriibacteriota</taxon>
    </lineage>
</organism>
<proteinExistence type="predicted"/>
<dbReference type="EMBL" id="MHRI01000030">
    <property type="protein sequence ID" value="OHA20405.1"/>
    <property type="molecule type" value="Genomic_DNA"/>
</dbReference>
<comment type="caution">
    <text evidence="1">The sequence shown here is derived from an EMBL/GenBank/DDBJ whole genome shotgun (WGS) entry which is preliminary data.</text>
</comment>
<reference evidence="1 2" key="1">
    <citation type="journal article" date="2016" name="Nat. Commun.">
        <title>Thousands of microbial genomes shed light on interconnected biogeochemical processes in an aquifer system.</title>
        <authorList>
            <person name="Anantharaman K."/>
            <person name="Brown C.T."/>
            <person name="Hug L.A."/>
            <person name="Sharon I."/>
            <person name="Castelle C.J."/>
            <person name="Probst A.J."/>
            <person name="Thomas B.C."/>
            <person name="Singh A."/>
            <person name="Wilkins M.J."/>
            <person name="Karaoz U."/>
            <person name="Brodie E.L."/>
            <person name="Williams K.H."/>
            <person name="Hubbard S.S."/>
            <person name="Banfield J.F."/>
        </authorList>
    </citation>
    <scope>NUCLEOTIDE SEQUENCE [LARGE SCALE GENOMIC DNA]</scope>
</reference>
<name>A0A1G2M918_9BACT</name>
<dbReference type="Proteomes" id="UP000178121">
    <property type="component" value="Unassembled WGS sequence"/>
</dbReference>
<evidence type="ECO:0000313" key="2">
    <source>
        <dbReference type="Proteomes" id="UP000178121"/>
    </source>
</evidence>
<sequence>MNTPLDADTLVALVVNTAKNDTTTPDLRNPRVGWRTDELLTKEIDALVVYGHDDPVLYALIARRIHDAVSDLSEAAVLAKLAIFRGERIQPVGPERKSMLDGLLKELRVSVSLLPEGTRKQRCLSLLQYHAGVFYDAYDCFAEAARAQFDSELEALKCGDAAGAAVAGFVGEHYVLKRLLCEDPDESARHFERLKSAFDQLLRDTNGSSFQVSWGEGNAPVHMIEACTWLDKMDPDWARWVETARRAAAKLGAAFSHGAEFVRAADLYYQNEVEAIPALQVVAEQSATPAWRATALLLLARRALLDGNKTEASNLVKRMPLTGAFHVVTIARRLIG</sequence>
<evidence type="ECO:0000313" key="1">
    <source>
        <dbReference type="EMBL" id="OHA20405.1"/>
    </source>
</evidence>
<dbReference type="AlphaFoldDB" id="A0A1G2M918"/>